<dbReference type="AlphaFoldDB" id="A0A8D9AKY9"/>
<sequence length="128" mass="15084">MMIWMRKEKKTMLMKRLGTILMNKMLIVRVNPLLVIRTLRKQLTHCQSTMRDSLTHCQSTMRYSLKSLVREAVLNQVVTHRMEVIQTLQIPRLVEQRILPLLCSHSRKTFSNHCSRTSGLLELPQLIM</sequence>
<proteinExistence type="predicted"/>
<accession>A0A8D9AKY9</accession>
<dbReference type="EMBL" id="HBUF01574828">
    <property type="protein sequence ID" value="CAG6767915.1"/>
    <property type="molecule type" value="Transcribed_RNA"/>
</dbReference>
<evidence type="ECO:0000313" key="1">
    <source>
        <dbReference type="EMBL" id="CAG6767915.1"/>
    </source>
</evidence>
<name>A0A8D9AKY9_9HEMI</name>
<organism evidence="1">
    <name type="scientific">Cacopsylla melanoneura</name>
    <dbReference type="NCBI Taxonomy" id="428564"/>
    <lineage>
        <taxon>Eukaryota</taxon>
        <taxon>Metazoa</taxon>
        <taxon>Ecdysozoa</taxon>
        <taxon>Arthropoda</taxon>
        <taxon>Hexapoda</taxon>
        <taxon>Insecta</taxon>
        <taxon>Pterygota</taxon>
        <taxon>Neoptera</taxon>
        <taxon>Paraneoptera</taxon>
        <taxon>Hemiptera</taxon>
        <taxon>Sternorrhyncha</taxon>
        <taxon>Psylloidea</taxon>
        <taxon>Psyllidae</taxon>
        <taxon>Psyllinae</taxon>
        <taxon>Cacopsylla</taxon>
    </lineage>
</organism>
<reference evidence="1" key="1">
    <citation type="submission" date="2021-05" db="EMBL/GenBank/DDBJ databases">
        <authorList>
            <person name="Alioto T."/>
            <person name="Alioto T."/>
            <person name="Gomez Garrido J."/>
        </authorList>
    </citation>
    <scope>NUCLEOTIDE SEQUENCE</scope>
</reference>
<protein>
    <submittedName>
        <fullName evidence="1">Uncharacterized protein</fullName>
    </submittedName>
</protein>